<proteinExistence type="predicted"/>
<accession>A0A9P0IDU2</accession>
<sequence>MRTLTNLPTYQVGIFFGFTACIKYRYTLLSTRYFFDTRIVLF</sequence>
<evidence type="ECO:0000313" key="1">
    <source>
        <dbReference type="EMBL" id="CAH1644369.1"/>
    </source>
</evidence>
<keyword evidence="2" id="KW-1185">Reference proteome</keyword>
<organism evidence="1 2">
    <name type="scientific">Spodoptera littoralis</name>
    <name type="common">Egyptian cotton leafworm</name>
    <dbReference type="NCBI Taxonomy" id="7109"/>
    <lineage>
        <taxon>Eukaryota</taxon>
        <taxon>Metazoa</taxon>
        <taxon>Ecdysozoa</taxon>
        <taxon>Arthropoda</taxon>
        <taxon>Hexapoda</taxon>
        <taxon>Insecta</taxon>
        <taxon>Pterygota</taxon>
        <taxon>Neoptera</taxon>
        <taxon>Endopterygota</taxon>
        <taxon>Lepidoptera</taxon>
        <taxon>Glossata</taxon>
        <taxon>Ditrysia</taxon>
        <taxon>Noctuoidea</taxon>
        <taxon>Noctuidae</taxon>
        <taxon>Amphipyrinae</taxon>
        <taxon>Spodoptera</taxon>
    </lineage>
</organism>
<dbReference type="PROSITE" id="PS51257">
    <property type="entry name" value="PROKAR_LIPOPROTEIN"/>
    <property type="match status" value="1"/>
</dbReference>
<evidence type="ECO:0000313" key="2">
    <source>
        <dbReference type="Proteomes" id="UP001153321"/>
    </source>
</evidence>
<dbReference type="Proteomes" id="UP001153321">
    <property type="component" value="Chromosome 4"/>
</dbReference>
<name>A0A9P0IDU2_SPOLI</name>
<protein>
    <submittedName>
        <fullName evidence="1">Uncharacterized protein</fullName>
    </submittedName>
</protein>
<dbReference type="AlphaFoldDB" id="A0A9P0IDU2"/>
<gene>
    <name evidence="1" type="ORF">SPLIT_LOCUS9723</name>
</gene>
<dbReference type="EMBL" id="LR824535">
    <property type="protein sequence ID" value="CAH1644369.1"/>
    <property type="molecule type" value="Genomic_DNA"/>
</dbReference>
<reference evidence="1" key="1">
    <citation type="submission" date="2022-02" db="EMBL/GenBank/DDBJ databases">
        <authorList>
            <person name="King R."/>
        </authorList>
    </citation>
    <scope>NUCLEOTIDE SEQUENCE</scope>
</reference>